<evidence type="ECO:0000256" key="1">
    <source>
        <dbReference type="SAM" id="MobiDB-lite"/>
    </source>
</evidence>
<keyword evidence="2" id="KW-1133">Transmembrane helix</keyword>
<organism evidence="3 4">
    <name type="scientific">Saccharomyces mikatae IFO 1815</name>
    <dbReference type="NCBI Taxonomy" id="226126"/>
    <lineage>
        <taxon>Eukaryota</taxon>
        <taxon>Fungi</taxon>
        <taxon>Dikarya</taxon>
        <taxon>Ascomycota</taxon>
        <taxon>Saccharomycotina</taxon>
        <taxon>Saccharomycetes</taxon>
        <taxon>Saccharomycetales</taxon>
        <taxon>Saccharomycetaceae</taxon>
        <taxon>Saccharomyces</taxon>
    </lineage>
</organism>
<evidence type="ECO:0000313" key="3">
    <source>
        <dbReference type="EMBL" id="CAI4037123.1"/>
    </source>
</evidence>
<name>A0AA35IUE9_SACMI</name>
<dbReference type="Proteomes" id="UP001161438">
    <property type="component" value="Chromosome 1"/>
</dbReference>
<dbReference type="EMBL" id="OX365757">
    <property type="protein sequence ID" value="CAI4037123.1"/>
    <property type="molecule type" value="Genomic_DNA"/>
</dbReference>
<dbReference type="AlphaFoldDB" id="A0AA35IUE9"/>
<keyword evidence="2" id="KW-0812">Transmembrane</keyword>
<feature type="region of interest" description="Disordered" evidence="1">
    <location>
        <begin position="170"/>
        <end position="198"/>
    </location>
</feature>
<dbReference type="Pfam" id="PF00674">
    <property type="entry name" value="DUP"/>
    <property type="match status" value="1"/>
</dbReference>
<accession>A0AA35IUE9</accession>
<protein>
    <recommendedName>
        <fullName evidence="5">YCR007C-like protein</fullName>
    </recommendedName>
</protein>
<keyword evidence="2" id="KW-0472">Membrane</keyword>
<sequence>MQTSSENTDLKMNTLDEPAAHLIEDNVALPEDMFSSYLGYLFYELAHFPPFILMLLVTTSLVSLLVFFHDSYRSTFFYVFSSLVSGFLLQGTLIVFCDESVRDHEFDTKLLVEVITRKPAVKGKEWRTITYKMNQYLFDRGHWFTPYFFYCDEKCYRYFLRLIEGVTPKRQETTSTDNAEEDIQSNIPATTASDVSTGPVTSSSVPVLQKLLFRAAEIEQQSQENYWRDRYPDIDALL</sequence>
<feature type="transmembrane region" description="Helical" evidence="2">
    <location>
        <begin position="48"/>
        <end position="68"/>
    </location>
</feature>
<proteinExistence type="predicted"/>
<dbReference type="RefSeq" id="XP_056080240.1">
    <property type="nucleotide sequence ID" value="XM_056226681.1"/>
</dbReference>
<evidence type="ECO:0000256" key="2">
    <source>
        <dbReference type="SAM" id="Phobius"/>
    </source>
</evidence>
<evidence type="ECO:0008006" key="5">
    <source>
        <dbReference type="Google" id="ProtNLM"/>
    </source>
</evidence>
<feature type="transmembrane region" description="Helical" evidence="2">
    <location>
        <begin position="75"/>
        <end position="96"/>
    </location>
</feature>
<reference evidence="3" key="1">
    <citation type="submission" date="2022-10" db="EMBL/GenBank/DDBJ databases">
        <authorList>
            <person name="Byrne P K."/>
        </authorList>
    </citation>
    <scope>NUCLEOTIDE SEQUENCE</scope>
    <source>
        <strain evidence="3">IFO1815</strain>
    </source>
</reference>
<keyword evidence="4" id="KW-1185">Reference proteome</keyword>
<gene>
    <name evidence="3" type="primary">SMKI01G0820</name>
    <name evidence="3" type="ORF">SMKI_01G0820</name>
</gene>
<evidence type="ECO:0000313" key="4">
    <source>
        <dbReference type="Proteomes" id="UP001161438"/>
    </source>
</evidence>
<feature type="compositionally biased region" description="Polar residues" evidence="1">
    <location>
        <begin position="184"/>
        <end position="194"/>
    </location>
</feature>
<dbReference type="InterPro" id="IPR001142">
    <property type="entry name" value="DUP/COS"/>
</dbReference>
<dbReference type="GeneID" id="80916336"/>